<dbReference type="InterPro" id="IPR017941">
    <property type="entry name" value="Rieske_2Fe-2S"/>
</dbReference>
<reference evidence="7 8" key="1">
    <citation type="submission" date="2018-06" db="EMBL/GenBank/DDBJ databases">
        <title>Genomic Encyclopedia of Type Strains, Phase IV (KMG-IV): sequencing the most valuable type-strain genomes for metagenomic binning, comparative biology and taxonomic classification.</title>
        <authorList>
            <person name="Goeker M."/>
        </authorList>
    </citation>
    <scope>NUCLEOTIDE SEQUENCE [LARGE SCALE GENOMIC DNA]</scope>
    <source>
        <strain evidence="7 8">DSM 25520</strain>
    </source>
</reference>
<keyword evidence="2" id="KW-0479">Metal-binding</keyword>
<dbReference type="GO" id="GO:0004497">
    <property type="term" value="F:monooxygenase activity"/>
    <property type="evidence" value="ECO:0007669"/>
    <property type="project" value="UniProtKB-KW"/>
</dbReference>
<proteinExistence type="predicted"/>
<dbReference type="GO" id="GO:0051537">
    <property type="term" value="F:2 iron, 2 sulfur cluster binding"/>
    <property type="evidence" value="ECO:0007669"/>
    <property type="project" value="UniProtKB-KW"/>
</dbReference>
<name>A0A366HIN6_9BURK</name>
<evidence type="ECO:0000256" key="5">
    <source>
        <dbReference type="ARBA" id="ARBA00023014"/>
    </source>
</evidence>
<dbReference type="GO" id="GO:0046872">
    <property type="term" value="F:metal ion binding"/>
    <property type="evidence" value="ECO:0007669"/>
    <property type="project" value="UniProtKB-KW"/>
</dbReference>
<keyword evidence="5" id="KW-0411">Iron-sulfur</keyword>
<organism evidence="7 8">
    <name type="scientific">Eoetvoesiella caeni</name>
    <dbReference type="NCBI Taxonomy" id="645616"/>
    <lineage>
        <taxon>Bacteria</taxon>
        <taxon>Pseudomonadati</taxon>
        <taxon>Pseudomonadota</taxon>
        <taxon>Betaproteobacteria</taxon>
        <taxon>Burkholderiales</taxon>
        <taxon>Alcaligenaceae</taxon>
        <taxon>Eoetvoesiella</taxon>
    </lineage>
</organism>
<accession>A0A366HIN6</accession>
<evidence type="ECO:0000256" key="4">
    <source>
        <dbReference type="ARBA" id="ARBA00023004"/>
    </source>
</evidence>
<evidence type="ECO:0000313" key="7">
    <source>
        <dbReference type="EMBL" id="RBP41857.1"/>
    </source>
</evidence>
<protein>
    <submittedName>
        <fullName evidence="7">Vanillate O-demethylase monooxygenase subunit</fullName>
    </submittedName>
</protein>
<keyword evidence="3" id="KW-0560">Oxidoreductase</keyword>
<dbReference type="InterPro" id="IPR036922">
    <property type="entry name" value="Rieske_2Fe-2S_sf"/>
</dbReference>
<keyword evidence="7" id="KW-0503">Monooxygenase</keyword>
<keyword evidence="7" id="KW-0489">Methyltransferase</keyword>
<dbReference type="InterPro" id="IPR044043">
    <property type="entry name" value="VanA_C_cat"/>
</dbReference>
<dbReference type="Pfam" id="PF19112">
    <property type="entry name" value="VanA_C"/>
    <property type="match status" value="1"/>
</dbReference>
<dbReference type="AlphaFoldDB" id="A0A366HIN6"/>
<dbReference type="Gene3D" id="3.90.380.10">
    <property type="entry name" value="Naphthalene 1,2-dioxygenase Alpha Subunit, Chain A, domain 1"/>
    <property type="match status" value="1"/>
</dbReference>
<dbReference type="SUPFAM" id="SSF55961">
    <property type="entry name" value="Bet v1-like"/>
    <property type="match status" value="1"/>
</dbReference>
<keyword evidence="7" id="KW-0808">Transferase</keyword>
<dbReference type="InterPro" id="IPR050584">
    <property type="entry name" value="Cholesterol_7-desaturase"/>
</dbReference>
<dbReference type="PANTHER" id="PTHR21266">
    <property type="entry name" value="IRON-SULFUR DOMAIN CONTAINING PROTEIN"/>
    <property type="match status" value="1"/>
</dbReference>
<dbReference type="GO" id="GO:0032259">
    <property type="term" value="P:methylation"/>
    <property type="evidence" value="ECO:0007669"/>
    <property type="project" value="UniProtKB-KW"/>
</dbReference>
<dbReference type="Pfam" id="PF00355">
    <property type="entry name" value="Rieske"/>
    <property type="match status" value="1"/>
</dbReference>
<keyword evidence="8" id="KW-1185">Reference proteome</keyword>
<sequence length="343" mass="38807">MSIYIRNAWYVAAWASEVNHELFKRTILGEPIVLYRKNDGTPVALIDRCAHKLLPLSMGRLVGDYVQCGYHGLEYDCSGACVRVPGQERIPATAKVRSFPLVERYNAIWIWMGDPARADPAAIHEVRKINEPGWAVIDGGYQLHGGDYLNIAENLQDPAHTTYVHLRTIGNPATSDVPVKVEQGPDYLVTYRWSNNVPPPPIDKRNGDFKGLVDRCQYYHYFLPCVSRVDVVTMDAGQEHTEENMDKGLRLYGYKFLTPETETTTHFFWMQVRNFGVDDSKMQAEQFASLDQTFAEDNVIVTAVQREQTATGTRQQTWLSIDAGPSRVRKMLEDMAAAEQTAT</sequence>
<dbReference type="PROSITE" id="PS51296">
    <property type="entry name" value="RIESKE"/>
    <property type="match status" value="1"/>
</dbReference>
<evidence type="ECO:0000256" key="2">
    <source>
        <dbReference type="ARBA" id="ARBA00022723"/>
    </source>
</evidence>
<feature type="domain" description="Rieske" evidence="6">
    <location>
        <begin position="9"/>
        <end position="110"/>
    </location>
</feature>
<keyword evidence="1" id="KW-0001">2Fe-2S</keyword>
<dbReference type="PANTHER" id="PTHR21266:SF60">
    <property type="entry name" value="3-KETOSTEROID-9-ALPHA-MONOOXYGENASE, OXYGENASE COMPONENT"/>
    <property type="match status" value="1"/>
</dbReference>
<keyword evidence="4" id="KW-0408">Iron</keyword>
<dbReference type="RefSeq" id="WP_170139831.1">
    <property type="nucleotide sequence ID" value="NZ_JACCEU010000002.1"/>
</dbReference>
<dbReference type="SUPFAM" id="SSF50022">
    <property type="entry name" value="ISP domain"/>
    <property type="match status" value="1"/>
</dbReference>
<gene>
    <name evidence="7" type="ORF">DFR37_102236</name>
</gene>
<evidence type="ECO:0000313" key="8">
    <source>
        <dbReference type="Proteomes" id="UP000253628"/>
    </source>
</evidence>
<evidence type="ECO:0000256" key="1">
    <source>
        <dbReference type="ARBA" id="ARBA00022714"/>
    </source>
</evidence>
<comment type="caution">
    <text evidence="7">The sequence shown here is derived from an EMBL/GenBank/DDBJ whole genome shotgun (WGS) entry which is preliminary data.</text>
</comment>
<evidence type="ECO:0000256" key="3">
    <source>
        <dbReference type="ARBA" id="ARBA00023002"/>
    </source>
</evidence>
<dbReference type="GO" id="GO:0008168">
    <property type="term" value="F:methyltransferase activity"/>
    <property type="evidence" value="ECO:0007669"/>
    <property type="project" value="UniProtKB-KW"/>
</dbReference>
<evidence type="ECO:0000259" key="6">
    <source>
        <dbReference type="PROSITE" id="PS51296"/>
    </source>
</evidence>
<dbReference type="EMBL" id="QNRQ01000002">
    <property type="protein sequence ID" value="RBP41857.1"/>
    <property type="molecule type" value="Genomic_DNA"/>
</dbReference>
<dbReference type="Gene3D" id="2.102.10.10">
    <property type="entry name" value="Rieske [2Fe-2S] iron-sulphur domain"/>
    <property type="match status" value="1"/>
</dbReference>
<dbReference type="Proteomes" id="UP000253628">
    <property type="component" value="Unassembled WGS sequence"/>
</dbReference>
<dbReference type="CDD" id="cd08878">
    <property type="entry name" value="RHO_alpha_C_DMO-like"/>
    <property type="match status" value="1"/>
</dbReference>